<keyword evidence="1" id="KW-0472">Membrane</keyword>
<keyword evidence="2" id="KW-0732">Signal</keyword>
<accession>A0A239HAY6</accession>
<evidence type="ECO:0000256" key="2">
    <source>
        <dbReference type="SAM" id="SignalP"/>
    </source>
</evidence>
<keyword evidence="4" id="KW-1185">Reference proteome</keyword>
<protein>
    <submittedName>
        <fullName evidence="3">Uncharacterized protein</fullName>
    </submittedName>
</protein>
<dbReference type="OrthoDB" id="678747at2"/>
<feature type="transmembrane region" description="Helical" evidence="1">
    <location>
        <begin position="45"/>
        <end position="66"/>
    </location>
</feature>
<dbReference type="EMBL" id="FZPD01000002">
    <property type="protein sequence ID" value="SNS78596.1"/>
    <property type="molecule type" value="Genomic_DNA"/>
</dbReference>
<sequence>MKKILILTLAFFVPLINWAQCAMCRTQIKNNVSAGETNVAEGLNNGIMFLFFTPYLVVFAIFFFWYRNSKIKKHVSLNERIKG</sequence>
<keyword evidence="1" id="KW-0812">Transmembrane</keyword>
<feature type="signal peptide" evidence="2">
    <location>
        <begin position="1"/>
        <end position="19"/>
    </location>
</feature>
<feature type="chain" id="PRO_5012986459" evidence="2">
    <location>
        <begin position="20"/>
        <end position="83"/>
    </location>
</feature>
<dbReference type="RefSeq" id="WP_089355980.1">
    <property type="nucleotide sequence ID" value="NZ_FZPD01000002.1"/>
</dbReference>
<evidence type="ECO:0000313" key="4">
    <source>
        <dbReference type="Proteomes" id="UP000198393"/>
    </source>
</evidence>
<dbReference type="AlphaFoldDB" id="A0A239HAY6"/>
<reference evidence="3 4" key="1">
    <citation type="submission" date="2017-06" db="EMBL/GenBank/DDBJ databases">
        <authorList>
            <person name="Kim H.J."/>
            <person name="Triplett B.A."/>
        </authorList>
    </citation>
    <scope>NUCLEOTIDE SEQUENCE [LARGE SCALE GENOMIC DNA]</scope>
    <source>
        <strain evidence="3 4">DSM 19307</strain>
    </source>
</reference>
<evidence type="ECO:0000256" key="1">
    <source>
        <dbReference type="SAM" id="Phobius"/>
    </source>
</evidence>
<evidence type="ECO:0000313" key="3">
    <source>
        <dbReference type="EMBL" id="SNS78596.1"/>
    </source>
</evidence>
<gene>
    <name evidence="3" type="ORF">SAMN05421640_1232</name>
</gene>
<dbReference type="Proteomes" id="UP000198393">
    <property type="component" value="Unassembled WGS sequence"/>
</dbReference>
<keyword evidence="1" id="KW-1133">Transmembrane helix</keyword>
<organism evidence="3 4">
    <name type="scientific">Ekhidna lutea</name>
    <dbReference type="NCBI Taxonomy" id="447679"/>
    <lineage>
        <taxon>Bacteria</taxon>
        <taxon>Pseudomonadati</taxon>
        <taxon>Bacteroidota</taxon>
        <taxon>Cytophagia</taxon>
        <taxon>Cytophagales</taxon>
        <taxon>Reichenbachiellaceae</taxon>
        <taxon>Ekhidna</taxon>
    </lineage>
</organism>
<name>A0A239HAY6_EKHLU</name>
<proteinExistence type="predicted"/>